<reference evidence="2" key="1">
    <citation type="submission" date="2023-06" db="EMBL/GenBank/DDBJ databases">
        <title>Genome-scale phylogeny and comparative genomics of the fungal order Sordariales.</title>
        <authorList>
            <consortium name="Lawrence Berkeley National Laboratory"/>
            <person name="Hensen N."/>
            <person name="Bonometti L."/>
            <person name="Westerberg I."/>
            <person name="Brannstrom I.O."/>
            <person name="Guillou S."/>
            <person name="Cros-Aarteil S."/>
            <person name="Calhoun S."/>
            <person name="Haridas S."/>
            <person name="Kuo A."/>
            <person name="Mondo S."/>
            <person name="Pangilinan J."/>
            <person name="Riley R."/>
            <person name="Labutti K."/>
            <person name="Andreopoulos B."/>
            <person name="Lipzen A."/>
            <person name="Chen C."/>
            <person name="Yanf M."/>
            <person name="Daum C."/>
            <person name="Ng V."/>
            <person name="Clum A."/>
            <person name="Steindorff A."/>
            <person name="Ohm R."/>
            <person name="Martin F."/>
            <person name="Silar P."/>
            <person name="Natvig D."/>
            <person name="Lalanne C."/>
            <person name="Gautier V."/>
            <person name="Ament-Velasquez S.L."/>
            <person name="Kruys A."/>
            <person name="Hutchinson M.I."/>
            <person name="Powell A.J."/>
            <person name="Barry K."/>
            <person name="Miller A.N."/>
            <person name="Grigoriev I.V."/>
            <person name="Debuchy R."/>
            <person name="Gladieux P."/>
            <person name="Thoren M.H."/>
            <person name="Johannesson H."/>
        </authorList>
    </citation>
    <scope>NUCLEOTIDE SEQUENCE</scope>
    <source>
        <strain evidence="2">SMH2532-1</strain>
    </source>
</reference>
<feature type="chain" id="PRO_5041464901" evidence="1">
    <location>
        <begin position="20"/>
        <end position="280"/>
    </location>
</feature>
<comment type="caution">
    <text evidence="2">The sequence shown here is derived from an EMBL/GenBank/DDBJ whole genome shotgun (WGS) entry which is preliminary data.</text>
</comment>
<evidence type="ECO:0000256" key="1">
    <source>
        <dbReference type="SAM" id="SignalP"/>
    </source>
</evidence>
<keyword evidence="1" id="KW-0732">Signal</keyword>
<gene>
    <name evidence="2" type="ORF">B0T16DRAFT_453424</name>
</gene>
<evidence type="ECO:0000313" key="2">
    <source>
        <dbReference type="EMBL" id="KAK0658018.1"/>
    </source>
</evidence>
<dbReference type="SUPFAM" id="SSF53474">
    <property type="entry name" value="alpha/beta-Hydrolases"/>
    <property type="match status" value="1"/>
</dbReference>
<organism evidence="2 3">
    <name type="scientific">Cercophora newfieldiana</name>
    <dbReference type="NCBI Taxonomy" id="92897"/>
    <lineage>
        <taxon>Eukaryota</taxon>
        <taxon>Fungi</taxon>
        <taxon>Dikarya</taxon>
        <taxon>Ascomycota</taxon>
        <taxon>Pezizomycotina</taxon>
        <taxon>Sordariomycetes</taxon>
        <taxon>Sordariomycetidae</taxon>
        <taxon>Sordariales</taxon>
        <taxon>Lasiosphaeriaceae</taxon>
        <taxon>Cercophora</taxon>
    </lineage>
</organism>
<dbReference type="AlphaFoldDB" id="A0AA39YSV0"/>
<dbReference type="InterPro" id="IPR029058">
    <property type="entry name" value="AB_hydrolase_fold"/>
</dbReference>
<name>A0AA39YSV0_9PEZI</name>
<feature type="signal peptide" evidence="1">
    <location>
        <begin position="1"/>
        <end position="19"/>
    </location>
</feature>
<sequence length="280" mass="28816">MAAKTILLAILSLGTVTQAGLVSRQTASGTGPYPAAYTTDAGLAGQTIYMPAIMTADVKLPIIVWGVGGCSDSGTNTAEFHQELASYGFMVIVNNAPTARTQTQATSLITAADWAQKVAGGGKYSNVDKSRIAVGGWSCGGLQAYTVSSDPRWATIGIFSSGQLDASQSVPVASKIAKPIFYFLGGNGDPAQAPGTRDYGNLPKTTPAWIGTNNKGHGHSGPTGTFTAPAIKIAAVRWAQWLLQGNATAGTFFTNNAQATAAGWTGISSQSLDKITVVPL</sequence>
<evidence type="ECO:0000313" key="3">
    <source>
        <dbReference type="Proteomes" id="UP001174936"/>
    </source>
</evidence>
<dbReference type="EMBL" id="JAULSV010000001">
    <property type="protein sequence ID" value="KAK0658018.1"/>
    <property type="molecule type" value="Genomic_DNA"/>
</dbReference>
<dbReference type="Gene3D" id="3.40.50.1820">
    <property type="entry name" value="alpha/beta hydrolase"/>
    <property type="match status" value="1"/>
</dbReference>
<dbReference type="Proteomes" id="UP001174936">
    <property type="component" value="Unassembled WGS sequence"/>
</dbReference>
<proteinExistence type="predicted"/>
<accession>A0AA39YSV0</accession>
<protein>
    <submittedName>
        <fullName evidence="2">Uncharacterized protein</fullName>
    </submittedName>
</protein>
<keyword evidence="3" id="KW-1185">Reference proteome</keyword>